<gene>
    <name evidence="2" type="ORF">T05_9096</name>
</gene>
<keyword evidence="1" id="KW-0472">Membrane</keyword>
<sequence length="151" mass="16772">MAFHIADIPYTYFIFIFQTFNIAGNITRISPKNKSIYLSPQNMMSFGGATATFSSWSHVHYVHNRKNDKLPKARYTPIPLSALMTTPAFSSCGLGFLVIQASRLRSYANCLDRLLRTDERNSVVGVLTGESSSESTTLVNIHYSCIALPGL</sequence>
<proteinExistence type="predicted"/>
<keyword evidence="3" id="KW-1185">Reference proteome</keyword>
<dbReference type="EMBL" id="JYDJ01000118">
    <property type="protein sequence ID" value="KRX43472.1"/>
    <property type="molecule type" value="Genomic_DNA"/>
</dbReference>
<feature type="transmembrane region" description="Helical" evidence="1">
    <location>
        <begin position="12"/>
        <end position="30"/>
    </location>
</feature>
<dbReference type="Proteomes" id="UP000055048">
    <property type="component" value="Unassembled WGS sequence"/>
</dbReference>
<accession>A0A0V0TX74</accession>
<keyword evidence="1" id="KW-0812">Transmembrane</keyword>
<reference evidence="2 3" key="1">
    <citation type="submission" date="2015-01" db="EMBL/GenBank/DDBJ databases">
        <title>Evolution of Trichinella species and genotypes.</title>
        <authorList>
            <person name="Korhonen P.K."/>
            <person name="Edoardo P."/>
            <person name="Giuseppe L.R."/>
            <person name="Gasser R.B."/>
        </authorList>
    </citation>
    <scope>NUCLEOTIDE SEQUENCE [LARGE SCALE GENOMIC DNA]</scope>
    <source>
        <strain evidence="2">ISS417</strain>
    </source>
</reference>
<organism evidence="2 3">
    <name type="scientific">Trichinella murrelli</name>
    <dbReference type="NCBI Taxonomy" id="144512"/>
    <lineage>
        <taxon>Eukaryota</taxon>
        <taxon>Metazoa</taxon>
        <taxon>Ecdysozoa</taxon>
        <taxon>Nematoda</taxon>
        <taxon>Enoplea</taxon>
        <taxon>Dorylaimia</taxon>
        <taxon>Trichinellida</taxon>
        <taxon>Trichinellidae</taxon>
        <taxon>Trichinella</taxon>
    </lineage>
</organism>
<evidence type="ECO:0000313" key="2">
    <source>
        <dbReference type="EMBL" id="KRX43472.1"/>
    </source>
</evidence>
<keyword evidence="1" id="KW-1133">Transmembrane helix</keyword>
<evidence type="ECO:0000313" key="3">
    <source>
        <dbReference type="Proteomes" id="UP000055048"/>
    </source>
</evidence>
<dbReference type="AlphaFoldDB" id="A0A0V0TX74"/>
<protein>
    <submittedName>
        <fullName evidence="2">Uncharacterized protein</fullName>
    </submittedName>
</protein>
<feature type="transmembrane region" description="Helical" evidence="1">
    <location>
        <begin position="42"/>
        <end position="59"/>
    </location>
</feature>
<comment type="caution">
    <text evidence="2">The sequence shown here is derived from an EMBL/GenBank/DDBJ whole genome shotgun (WGS) entry which is preliminary data.</text>
</comment>
<name>A0A0V0TX74_9BILA</name>
<evidence type="ECO:0000256" key="1">
    <source>
        <dbReference type="SAM" id="Phobius"/>
    </source>
</evidence>
<feature type="transmembrane region" description="Helical" evidence="1">
    <location>
        <begin position="79"/>
        <end position="99"/>
    </location>
</feature>